<organism evidence="6 7">
    <name type="scientific">Paraburkholderia terricola</name>
    <dbReference type="NCBI Taxonomy" id="169427"/>
    <lineage>
        <taxon>Bacteria</taxon>
        <taxon>Pseudomonadati</taxon>
        <taxon>Pseudomonadota</taxon>
        <taxon>Betaproteobacteria</taxon>
        <taxon>Burkholderiales</taxon>
        <taxon>Burkholderiaceae</taxon>
        <taxon>Paraburkholderia</taxon>
    </lineage>
</organism>
<evidence type="ECO:0000256" key="1">
    <source>
        <dbReference type="ARBA" id="ARBA00022801"/>
    </source>
</evidence>
<dbReference type="PIRSF" id="PIRSF036461">
    <property type="entry name" value="Chmtx_methlestr"/>
    <property type="match status" value="1"/>
</dbReference>
<feature type="active site" evidence="4">
    <location>
        <position position="12"/>
    </location>
</feature>
<keyword evidence="1 4" id="KW-0378">Hydrolase</keyword>
<dbReference type="Proteomes" id="UP000184395">
    <property type="component" value="Unassembled WGS sequence"/>
</dbReference>
<dbReference type="EMBL" id="FRAB01000011">
    <property type="protein sequence ID" value="SHJ99277.1"/>
    <property type="molecule type" value="Genomic_DNA"/>
</dbReference>
<keyword evidence="4" id="KW-0145">Chemotaxis</keyword>
<dbReference type="Gene3D" id="3.40.50.180">
    <property type="entry name" value="Methylesterase CheB, C-terminal domain"/>
    <property type="match status" value="1"/>
</dbReference>
<accession>A0A1M6NU76</accession>
<sequence length="330" mass="35036">MTAKRVVVVGASVGGLAALKTLVGSLPPDMDAAMLIVMHIGSWDSVLPQLLQRETVLRVADTRDGEAVLPSTVYVAPPDRHMLIHQTRVRLSHGPKENFARPAIDPLFRSAAVEYRSRAIGVVLTGDLDDGAAGLRAITAAGGVAMVQDPADCVAPSMPRSALRATRVDVIAPIDKLGDAIVAAVKAPAPENPTMEHSTDKAALESRIALGLRSEPADLDAIGKRSALTCPECGGILWRLDDGEPLRFRCHTGHAFSELSLAHAQKDGTEDALWASIRRLQERVVLLREALAHSEKHGDGSVAPLRASLQRLESAVSAVRSIAQTAAEID</sequence>
<feature type="active site" evidence="4">
    <location>
        <position position="130"/>
    </location>
</feature>
<dbReference type="GO" id="GO:0008984">
    <property type="term" value="F:protein-glutamate methylesterase activity"/>
    <property type="evidence" value="ECO:0007669"/>
    <property type="project" value="UniProtKB-EC"/>
</dbReference>
<dbReference type="InterPro" id="IPR011247">
    <property type="entry name" value="Chemotax_prot-Glu_Me-esterase"/>
</dbReference>
<gene>
    <name evidence="6" type="ORF">SAMN05192548_101140</name>
</gene>
<dbReference type="GO" id="GO:0005737">
    <property type="term" value="C:cytoplasm"/>
    <property type="evidence" value="ECO:0007669"/>
    <property type="project" value="InterPro"/>
</dbReference>
<feature type="domain" description="CheB-type methylesterase" evidence="5">
    <location>
        <begin position="1"/>
        <end position="188"/>
    </location>
</feature>
<dbReference type="InterPro" id="IPR000673">
    <property type="entry name" value="Sig_transdc_resp-reg_Me-estase"/>
</dbReference>
<dbReference type="EC" id="3.1.1.61" evidence="2"/>
<dbReference type="CDD" id="cd16433">
    <property type="entry name" value="CheB"/>
    <property type="match status" value="1"/>
</dbReference>
<evidence type="ECO:0000256" key="2">
    <source>
        <dbReference type="ARBA" id="ARBA00039140"/>
    </source>
</evidence>
<dbReference type="OrthoDB" id="9791760at2"/>
<evidence type="ECO:0000313" key="7">
    <source>
        <dbReference type="Proteomes" id="UP000184395"/>
    </source>
</evidence>
<evidence type="ECO:0000256" key="4">
    <source>
        <dbReference type="PROSITE-ProRule" id="PRU00050"/>
    </source>
</evidence>
<evidence type="ECO:0000256" key="3">
    <source>
        <dbReference type="ARBA" id="ARBA00048267"/>
    </source>
</evidence>
<dbReference type="GeneID" id="301981611"/>
<dbReference type="RefSeq" id="WP_073428863.1">
    <property type="nucleotide sequence ID" value="NZ_CADFGY010000004.1"/>
</dbReference>
<reference evidence="6 7" key="1">
    <citation type="submission" date="2016-11" db="EMBL/GenBank/DDBJ databases">
        <authorList>
            <person name="Jaros S."/>
            <person name="Januszkiewicz K."/>
            <person name="Wedrychowicz H."/>
        </authorList>
    </citation>
    <scope>NUCLEOTIDE SEQUENCE [LARGE SCALE GENOMIC DNA]</scope>
    <source>
        <strain evidence="6 7">LMG 20594</strain>
    </source>
</reference>
<dbReference type="PROSITE" id="PS50122">
    <property type="entry name" value="CHEB"/>
    <property type="match status" value="1"/>
</dbReference>
<dbReference type="GO" id="GO:0006935">
    <property type="term" value="P:chemotaxis"/>
    <property type="evidence" value="ECO:0007669"/>
    <property type="project" value="UniProtKB-UniRule"/>
</dbReference>
<comment type="catalytic activity">
    <reaction evidence="3">
        <text>[protein]-L-glutamate 5-O-methyl ester + H2O = L-glutamyl-[protein] + methanol + H(+)</text>
        <dbReference type="Rhea" id="RHEA:23236"/>
        <dbReference type="Rhea" id="RHEA-COMP:10208"/>
        <dbReference type="Rhea" id="RHEA-COMP:10311"/>
        <dbReference type="ChEBI" id="CHEBI:15377"/>
        <dbReference type="ChEBI" id="CHEBI:15378"/>
        <dbReference type="ChEBI" id="CHEBI:17790"/>
        <dbReference type="ChEBI" id="CHEBI:29973"/>
        <dbReference type="ChEBI" id="CHEBI:82795"/>
        <dbReference type="EC" id="3.1.1.61"/>
    </reaction>
</comment>
<dbReference type="GO" id="GO:0000156">
    <property type="term" value="F:phosphorelay response regulator activity"/>
    <property type="evidence" value="ECO:0007669"/>
    <property type="project" value="InterPro"/>
</dbReference>
<dbReference type="PANTHER" id="PTHR42872">
    <property type="entry name" value="PROTEIN-GLUTAMATE METHYLESTERASE/PROTEIN-GLUTAMINE GLUTAMINASE"/>
    <property type="match status" value="1"/>
</dbReference>
<proteinExistence type="predicted"/>
<feature type="active site" evidence="4">
    <location>
        <position position="39"/>
    </location>
</feature>
<evidence type="ECO:0000313" key="6">
    <source>
        <dbReference type="EMBL" id="SHJ99277.1"/>
    </source>
</evidence>
<dbReference type="Pfam" id="PF01339">
    <property type="entry name" value="CheB_methylest"/>
    <property type="match status" value="1"/>
</dbReference>
<dbReference type="PANTHER" id="PTHR42872:SF6">
    <property type="entry name" value="PROTEIN-GLUTAMATE METHYLESTERASE_PROTEIN-GLUTAMINE GLUTAMINASE"/>
    <property type="match status" value="1"/>
</dbReference>
<dbReference type="AlphaFoldDB" id="A0A1M6NU76"/>
<name>A0A1M6NU76_9BURK</name>
<dbReference type="InterPro" id="IPR035909">
    <property type="entry name" value="CheB_C"/>
</dbReference>
<protein>
    <recommendedName>
        <fullName evidence="2">protein-glutamate methylesterase</fullName>
        <ecNumber evidence="2">3.1.1.61</ecNumber>
    </recommendedName>
</protein>
<evidence type="ECO:0000259" key="5">
    <source>
        <dbReference type="PROSITE" id="PS50122"/>
    </source>
</evidence>
<dbReference type="SUPFAM" id="SSF52738">
    <property type="entry name" value="Methylesterase CheB, C-terminal domain"/>
    <property type="match status" value="1"/>
</dbReference>
<dbReference type="STRING" id="169427.SAMN05192548_101140"/>